<dbReference type="InterPro" id="IPR013324">
    <property type="entry name" value="RNA_pol_sigma_r3/r4-like"/>
</dbReference>
<dbReference type="InterPro" id="IPR039425">
    <property type="entry name" value="RNA_pol_sigma-70-like"/>
</dbReference>
<comment type="caution">
    <text evidence="8">The sequence shown here is derived from an EMBL/GenBank/DDBJ whole genome shotgun (WGS) entry which is preliminary data.</text>
</comment>
<dbReference type="PANTHER" id="PTHR43133:SF65">
    <property type="entry name" value="ECF RNA POLYMERASE SIGMA FACTOR SIGG"/>
    <property type="match status" value="1"/>
</dbReference>
<keyword evidence="5" id="KW-0804">Transcription</keyword>
<reference evidence="8 9" key="1">
    <citation type="submission" date="2017-11" db="EMBL/GenBank/DDBJ databases">
        <title>Genomic Encyclopedia of Archaeal and Bacterial Type Strains, Phase II (KMG-II): From Individual Species to Whole Genera.</title>
        <authorList>
            <person name="Goeker M."/>
        </authorList>
    </citation>
    <scope>NUCLEOTIDE SEQUENCE [LARGE SCALE GENOMIC DNA]</scope>
    <source>
        <strain evidence="8 9">DSM 22413</strain>
    </source>
</reference>
<evidence type="ECO:0000256" key="2">
    <source>
        <dbReference type="ARBA" id="ARBA00011344"/>
    </source>
</evidence>
<gene>
    <name evidence="8" type="ORF">CLV34_2541</name>
</gene>
<evidence type="ECO:0000313" key="9">
    <source>
        <dbReference type="Proteomes" id="UP000231586"/>
    </source>
</evidence>
<dbReference type="InterPro" id="IPR032710">
    <property type="entry name" value="NTF2-like_dom_sf"/>
</dbReference>
<dbReference type="AlphaFoldDB" id="A0A2M8W6R4"/>
<dbReference type="NCBIfam" id="NF006089">
    <property type="entry name" value="PRK08241.1"/>
    <property type="match status" value="1"/>
</dbReference>
<proteinExistence type="inferred from homology"/>
<evidence type="ECO:0000259" key="7">
    <source>
        <dbReference type="Pfam" id="PF08281"/>
    </source>
</evidence>
<feature type="domain" description="RNA polymerase sigma factor 70 region 4 type 2" evidence="7">
    <location>
        <begin position="151"/>
        <end position="200"/>
    </location>
</feature>
<comment type="subunit">
    <text evidence="2">Interacts transiently with the RNA polymerase catalytic core formed by RpoA, RpoB, RpoC and RpoZ (2 alpha, 1 beta, 1 beta' and 1 omega subunit) to form the RNA polymerase holoenzyme that can initiate transcription.</text>
</comment>
<name>A0A2M8W6R4_9MICO</name>
<dbReference type="GO" id="GO:0003677">
    <property type="term" value="F:DNA binding"/>
    <property type="evidence" value="ECO:0007669"/>
    <property type="project" value="InterPro"/>
</dbReference>
<dbReference type="Proteomes" id="UP000231586">
    <property type="component" value="Unassembled WGS sequence"/>
</dbReference>
<evidence type="ECO:0000313" key="8">
    <source>
        <dbReference type="EMBL" id="PJI86621.1"/>
    </source>
</evidence>
<dbReference type="Pfam" id="PF08281">
    <property type="entry name" value="Sigma70_r4_2"/>
    <property type="match status" value="1"/>
</dbReference>
<dbReference type="CDD" id="cd06171">
    <property type="entry name" value="Sigma70_r4"/>
    <property type="match status" value="1"/>
</dbReference>
<dbReference type="SUPFAM" id="SSF88946">
    <property type="entry name" value="Sigma2 domain of RNA polymerase sigma factors"/>
    <property type="match status" value="1"/>
</dbReference>
<evidence type="ECO:0000256" key="5">
    <source>
        <dbReference type="ARBA" id="ARBA00023163"/>
    </source>
</evidence>
<dbReference type="PANTHER" id="PTHR43133">
    <property type="entry name" value="RNA POLYMERASE ECF-TYPE SIGMA FACTO"/>
    <property type="match status" value="1"/>
</dbReference>
<feature type="domain" description="RNA polymerase sigma-70 region 2" evidence="6">
    <location>
        <begin position="25"/>
        <end position="93"/>
    </location>
</feature>
<dbReference type="NCBIfam" id="TIGR02960">
    <property type="entry name" value="SigX5"/>
    <property type="match status" value="1"/>
</dbReference>
<dbReference type="Pfam" id="PF04542">
    <property type="entry name" value="Sigma70_r2"/>
    <property type="match status" value="1"/>
</dbReference>
<dbReference type="EMBL" id="PGTZ01000010">
    <property type="protein sequence ID" value="PJI86621.1"/>
    <property type="molecule type" value="Genomic_DNA"/>
</dbReference>
<evidence type="ECO:0000256" key="3">
    <source>
        <dbReference type="ARBA" id="ARBA00023015"/>
    </source>
</evidence>
<dbReference type="InterPro" id="IPR014305">
    <property type="entry name" value="RNA_pol_sigma-G_actinobac"/>
</dbReference>
<dbReference type="GO" id="GO:0016987">
    <property type="term" value="F:sigma factor activity"/>
    <property type="evidence" value="ECO:0007669"/>
    <property type="project" value="UniProtKB-KW"/>
</dbReference>
<dbReference type="Gene3D" id="1.10.10.10">
    <property type="entry name" value="Winged helix-like DNA-binding domain superfamily/Winged helix DNA-binding domain"/>
    <property type="match status" value="1"/>
</dbReference>
<evidence type="ECO:0000256" key="1">
    <source>
        <dbReference type="ARBA" id="ARBA00010641"/>
    </source>
</evidence>
<protein>
    <submittedName>
        <fullName evidence="8">RNA polymerase sigma-70 factor (ECF subfamily)</fullName>
    </submittedName>
</protein>
<dbReference type="SUPFAM" id="SSF88659">
    <property type="entry name" value="Sigma3 and sigma4 domains of RNA polymerase sigma factors"/>
    <property type="match status" value="1"/>
</dbReference>
<dbReference type="InterPro" id="IPR007627">
    <property type="entry name" value="RNA_pol_sigma70_r2"/>
</dbReference>
<dbReference type="Gene3D" id="1.10.1740.10">
    <property type="match status" value="1"/>
</dbReference>
<accession>A0A2M8W6R4</accession>
<dbReference type="InterPro" id="IPR014284">
    <property type="entry name" value="RNA_pol_sigma-70_dom"/>
</dbReference>
<dbReference type="InterPro" id="IPR036388">
    <property type="entry name" value="WH-like_DNA-bd_sf"/>
</dbReference>
<dbReference type="NCBIfam" id="TIGR02937">
    <property type="entry name" value="sigma70-ECF"/>
    <property type="match status" value="1"/>
</dbReference>
<dbReference type="Gene3D" id="3.10.450.50">
    <property type="match status" value="1"/>
</dbReference>
<evidence type="ECO:0000259" key="6">
    <source>
        <dbReference type="Pfam" id="PF04542"/>
    </source>
</evidence>
<dbReference type="SUPFAM" id="SSF54427">
    <property type="entry name" value="NTF2-like"/>
    <property type="match status" value="1"/>
</dbReference>
<evidence type="ECO:0000256" key="4">
    <source>
        <dbReference type="ARBA" id="ARBA00023082"/>
    </source>
</evidence>
<sequence length="352" mass="37912">MSIEDAATDVLERARGGDETAFERLVRPHRRELQAHCYRMLGSLQDAEDALQETLLAAWRGVGAFEARSSVRTWLYRIATNRCLNARRAAGRRPPAAWAVPGLEPPPPTRFGEVAWLEPAPASWTDGLTDVSAGPAGPEGRYVQRETVSLAFVTALQQLTPRQAAVLVLRDVLGFPAREVADLLGTSTESVTSALKRARAGMGRYRETVAGREPSPAAGSHREDAVAARFAAAYVAGDVEGVVALLTDDAFMAMPPVPFEYVGRAAVGAFCAALFAMPRELGLVPTRASEQPAFGQYARMDDGSWRAAGLVTVALAGDRVCELSRFDPALLERFGLPSTLPADDARVVRRGR</sequence>
<dbReference type="InterPro" id="IPR013325">
    <property type="entry name" value="RNA_pol_sigma_r2"/>
</dbReference>
<organism evidence="8 9">
    <name type="scientific">Luteimicrobium subarcticum</name>
    <dbReference type="NCBI Taxonomy" id="620910"/>
    <lineage>
        <taxon>Bacteria</taxon>
        <taxon>Bacillati</taxon>
        <taxon>Actinomycetota</taxon>
        <taxon>Actinomycetes</taxon>
        <taxon>Micrococcales</taxon>
        <taxon>Luteimicrobium</taxon>
    </lineage>
</organism>
<dbReference type="InterPro" id="IPR013249">
    <property type="entry name" value="RNA_pol_sigma70_r4_t2"/>
</dbReference>
<comment type="similarity">
    <text evidence="1">Belongs to the sigma-70 factor family. ECF subfamily.</text>
</comment>
<dbReference type="GO" id="GO:0006352">
    <property type="term" value="P:DNA-templated transcription initiation"/>
    <property type="evidence" value="ECO:0007669"/>
    <property type="project" value="InterPro"/>
</dbReference>
<dbReference type="OrthoDB" id="7376212at2"/>
<keyword evidence="9" id="KW-1185">Reference proteome</keyword>
<keyword evidence="3" id="KW-0805">Transcription regulation</keyword>
<keyword evidence="4" id="KW-0731">Sigma factor</keyword>
<dbReference type="RefSeq" id="WP_100350660.1">
    <property type="nucleotide sequence ID" value="NZ_PGTZ01000010.1"/>
</dbReference>